<dbReference type="EMBL" id="SNXE01000005">
    <property type="protein sequence ID" value="TDP09215.1"/>
    <property type="molecule type" value="Genomic_DNA"/>
</dbReference>
<reference evidence="2 3" key="1">
    <citation type="submission" date="2019-03" db="EMBL/GenBank/DDBJ databases">
        <title>Genomic Encyclopedia of Type Strains, Phase IV (KMG-IV): sequencing the most valuable type-strain genomes for metagenomic binning, comparative biology and taxonomic classification.</title>
        <authorList>
            <person name="Goeker M."/>
        </authorList>
    </citation>
    <scope>NUCLEOTIDE SEQUENCE [LARGE SCALE GENOMIC DNA]</scope>
    <source>
        <strain evidence="2 3">DSM 25082</strain>
    </source>
</reference>
<dbReference type="Proteomes" id="UP000295357">
    <property type="component" value="Unassembled WGS sequence"/>
</dbReference>
<evidence type="ECO:0000313" key="2">
    <source>
        <dbReference type="EMBL" id="TDP09215.1"/>
    </source>
</evidence>
<accession>A0A4R6N3A1</accession>
<sequence>MSSAAKPAAILALALAMQACSDGYPAEDLPPLSPFDMSNLQRLTALNQLGATAHRDRQWSFEQVSGCRLELQYKRKGVRAVKQAIELERSIRLDVAFDEPDGTFDVHVMAGDEPNAPPVATLLESAKWTHAVQAELLLQLLARDCEPA</sequence>
<evidence type="ECO:0008006" key="4">
    <source>
        <dbReference type="Google" id="ProtNLM"/>
    </source>
</evidence>
<feature type="signal peptide" evidence="1">
    <location>
        <begin position="1"/>
        <end position="21"/>
    </location>
</feature>
<proteinExistence type="predicted"/>
<dbReference type="PROSITE" id="PS51257">
    <property type="entry name" value="PROKAR_LIPOPROTEIN"/>
    <property type="match status" value="1"/>
</dbReference>
<gene>
    <name evidence="2" type="ORF">DFR39_10551</name>
</gene>
<keyword evidence="3" id="KW-1185">Reference proteome</keyword>
<organism evidence="2 3">
    <name type="scientific">Roseateles asaccharophilus</name>
    <dbReference type="NCBI Taxonomy" id="582607"/>
    <lineage>
        <taxon>Bacteria</taxon>
        <taxon>Pseudomonadati</taxon>
        <taxon>Pseudomonadota</taxon>
        <taxon>Betaproteobacteria</taxon>
        <taxon>Burkholderiales</taxon>
        <taxon>Sphaerotilaceae</taxon>
        <taxon>Roseateles</taxon>
    </lineage>
</organism>
<protein>
    <recommendedName>
        <fullName evidence="4">NlpB/DapX lipoprotein</fullName>
    </recommendedName>
</protein>
<dbReference type="RefSeq" id="WP_133603841.1">
    <property type="nucleotide sequence ID" value="NZ_JAUFPJ010000003.1"/>
</dbReference>
<evidence type="ECO:0000313" key="3">
    <source>
        <dbReference type="Proteomes" id="UP000295357"/>
    </source>
</evidence>
<dbReference type="AlphaFoldDB" id="A0A4R6N3A1"/>
<keyword evidence="1" id="KW-0732">Signal</keyword>
<comment type="caution">
    <text evidence="2">The sequence shown here is derived from an EMBL/GenBank/DDBJ whole genome shotgun (WGS) entry which is preliminary data.</text>
</comment>
<name>A0A4R6N3A1_9BURK</name>
<evidence type="ECO:0000256" key="1">
    <source>
        <dbReference type="SAM" id="SignalP"/>
    </source>
</evidence>
<dbReference type="OrthoDB" id="8913197at2"/>
<feature type="chain" id="PRO_5020719693" description="NlpB/DapX lipoprotein" evidence="1">
    <location>
        <begin position="22"/>
        <end position="148"/>
    </location>
</feature>